<sequence>MSMVKLTSRQIFGMKRATVEARIEKYYDETKDATVVIQYAFALLLRNALSVNDFSGMLEAVIHEILLRSNPNDTIRRLAPFFKNYFKSSDWERVIERVYKRKKDYLSVDEALHQYKKFLLEKTTPIDELENKQYKFISIFLKGDGKSHTWSLRDADPKISDKKWQAILELLTTLTVFEKDGTRLFVELVNSDLMNCTRRSLWEKKSATKKASSKENSTDHQWTDAVQLEQNENEQEIGISLPPDVDLKNLSPEELRRIVEEQLPEGATLTNLRLLQEEDSEQEALLDSVNQSLNQAVSIPAPTKEPTETKEKKTFRSLFPKKSQGRKTKNKKYLEEENKKSLMNTINGKKNRKRKKRK</sequence>
<reference evidence="2" key="1">
    <citation type="submission" date="2023-03" db="EMBL/GenBank/DDBJ databases">
        <authorList>
            <person name="Shen W."/>
            <person name="Cai J."/>
        </authorList>
    </citation>
    <scope>NUCLEOTIDE SEQUENCE</scope>
    <source>
        <strain evidence="2">B646-2</strain>
    </source>
</reference>
<proteinExistence type="predicted"/>
<dbReference type="EMBL" id="JARPXM010000020">
    <property type="protein sequence ID" value="MDT2539724.1"/>
    <property type="molecule type" value="Genomic_DNA"/>
</dbReference>
<gene>
    <name evidence="2" type="ORF">P7D78_16445</name>
</gene>
<evidence type="ECO:0000313" key="2">
    <source>
        <dbReference type="EMBL" id="MDT2539724.1"/>
    </source>
</evidence>
<protein>
    <submittedName>
        <fullName evidence="2">Uncharacterized protein</fullName>
    </submittedName>
</protein>
<comment type="caution">
    <text evidence="2">The sequence shown here is derived from an EMBL/GenBank/DDBJ whole genome shotgun (WGS) entry which is preliminary data.</text>
</comment>
<accession>A0AAW8T0V5</accession>
<name>A0AAW8T0V5_9ENTE</name>
<dbReference type="RefSeq" id="WP_010744529.1">
    <property type="nucleotide sequence ID" value="NZ_BAAAXM010000024.1"/>
</dbReference>
<dbReference type="AlphaFoldDB" id="A0AAW8T0V5"/>
<organism evidence="2 3">
    <name type="scientific">Enterococcus raffinosus</name>
    <dbReference type="NCBI Taxonomy" id="71452"/>
    <lineage>
        <taxon>Bacteria</taxon>
        <taxon>Bacillati</taxon>
        <taxon>Bacillota</taxon>
        <taxon>Bacilli</taxon>
        <taxon>Lactobacillales</taxon>
        <taxon>Enterococcaceae</taxon>
        <taxon>Enterococcus</taxon>
    </lineage>
</organism>
<feature type="compositionally biased region" description="Basic residues" evidence="1">
    <location>
        <begin position="349"/>
        <end position="358"/>
    </location>
</feature>
<feature type="compositionally biased region" description="Basic and acidic residues" evidence="1">
    <location>
        <begin position="305"/>
        <end position="314"/>
    </location>
</feature>
<feature type="region of interest" description="Disordered" evidence="1">
    <location>
        <begin position="296"/>
        <end position="358"/>
    </location>
</feature>
<evidence type="ECO:0000313" key="3">
    <source>
        <dbReference type="Proteomes" id="UP001249240"/>
    </source>
</evidence>
<evidence type="ECO:0000256" key="1">
    <source>
        <dbReference type="SAM" id="MobiDB-lite"/>
    </source>
</evidence>
<dbReference type="Proteomes" id="UP001249240">
    <property type="component" value="Unassembled WGS sequence"/>
</dbReference>